<dbReference type="Gene3D" id="2.60.120.200">
    <property type="match status" value="1"/>
</dbReference>
<feature type="domain" description="GH16" evidence="5">
    <location>
        <begin position="17"/>
        <end position="248"/>
    </location>
</feature>
<dbReference type="PANTHER" id="PTHR10963">
    <property type="entry name" value="GLYCOSYL HYDROLASE-RELATED"/>
    <property type="match status" value="1"/>
</dbReference>
<proteinExistence type="predicted"/>
<dbReference type="Proteomes" id="UP001218218">
    <property type="component" value="Unassembled WGS sequence"/>
</dbReference>
<dbReference type="GO" id="GO:0004553">
    <property type="term" value="F:hydrolase activity, hydrolyzing O-glycosyl compounds"/>
    <property type="evidence" value="ECO:0007669"/>
    <property type="project" value="InterPro"/>
</dbReference>
<dbReference type="SUPFAM" id="SSF49899">
    <property type="entry name" value="Concanavalin A-like lectins/glucanases"/>
    <property type="match status" value="1"/>
</dbReference>
<keyword evidence="2 6" id="KW-0378">Hydrolase</keyword>
<dbReference type="EMBL" id="JARIHO010000033">
    <property type="protein sequence ID" value="KAJ7334087.1"/>
    <property type="molecule type" value="Genomic_DNA"/>
</dbReference>
<accession>A0AAD6ZQR3</accession>
<dbReference type="InterPro" id="IPR013320">
    <property type="entry name" value="ConA-like_dom_sf"/>
</dbReference>
<dbReference type="InterPro" id="IPR050546">
    <property type="entry name" value="Glycosyl_Hydrlase_16"/>
</dbReference>
<sequence>MHITILIALLSLTHLNLGYAHTTLETCEEYHVTFDGSELASESFDSHFITISPAKSYALTNNGLEIYLHKPEGHVTTSNGTNDKLGDGATIHSTFTLFHGKVTFKIESPALPGAIVAVILIGDTSNDEIDIEYICSEPHTWQTNVFVTDPREPEPEYGVFSTKENVDSITVLHEYSIEVTSESISWSLDRNVVRRLLKSECTRNGFSHYPSHSMRLQIGIWDASEHAGTAEWAGGPINWKKEPADKVMATIKSINVECSSG</sequence>
<keyword evidence="7" id="KW-1185">Reference proteome</keyword>
<organism evidence="6 7">
    <name type="scientific">Mycena albidolilacea</name>
    <dbReference type="NCBI Taxonomy" id="1033008"/>
    <lineage>
        <taxon>Eukaryota</taxon>
        <taxon>Fungi</taxon>
        <taxon>Dikarya</taxon>
        <taxon>Basidiomycota</taxon>
        <taxon>Agaricomycotina</taxon>
        <taxon>Agaricomycetes</taxon>
        <taxon>Agaricomycetidae</taxon>
        <taxon>Agaricales</taxon>
        <taxon>Marasmiineae</taxon>
        <taxon>Mycenaceae</taxon>
        <taxon>Mycena</taxon>
    </lineage>
</organism>
<evidence type="ECO:0000256" key="1">
    <source>
        <dbReference type="ARBA" id="ARBA00022729"/>
    </source>
</evidence>
<keyword evidence="3" id="KW-0326">Glycosidase</keyword>
<evidence type="ECO:0000313" key="7">
    <source>
        <dbReference type="Proteomes" id="UP001218218"/>
    </source>
</evidence>
<evidence type="ECO:0000259" key="5">
    <source>
        <dbReference type="PROSITE" id="PS51762"/>
    </source>
</evidence>
<dbReference type="GO" id="GO:0016757">
    <property type="term" value="F:glycosyltransferase activity"/>
    <property type="evidence" value="ECO:0007669"/>
    <property type="project" value="TreeGrafter"/>
</dbReference>
<evidence type="ECO:0000313" key="6">
    <source>
        <dbReference type="EMBL" id="KAJ7334087.1"/>
    </source>
</evidence>
<evidence type="ECO:0000256" key="4">
    <source>
        <dbReference type="SAM" id="SignalP"/>
    </source>
</evidence>
<name>A0AAD6ZQR3_9AGAR</name>
<reference evidence="6" key="1">
    <citation type="submission" date="2023-03" db="EMBL/GenBank/DDBJ databases">
        <title>Massive genome expansion in bonnet fungi (Mycena s.s.) driven by repeated elements and novel gene families across ecological guilds.</title>
        <authorList>
            <consortium name="Lawrence Berkeley National Laboratory"/>
            <person name="Harder C.B."/>
            <person name="Miyauchi S."/>
            <person name="Viragh M."/>
            <person name="Kuo A."/>
            <person name="Thoen E."/>
            <person name="Andreopoulos B."/>
            <person name="Lu D."/>
            <person name="Skrede I."/>
            <person name="Drula E."/>
            <person name="Henrissat B."/>
            <person name="Morin E."/>
            <person name="Kohler A."/>
            <person name="Barry K."/>
            <person name="LaButti K."/>
            <person name="Morin E."/>
            <person name="Salamov A."/>
            <person name="Lipzen A."/>
            <person name="Mereny Z."/>
            <person name="Hegedus B."/>
            <person name="Baldrian P."/>
            <person name="Stursova M."/>
            <person name="Weitz H."/>
            <person name="Taylor A."/>
            <person name="Grigoriev I.V."/>
            <person name="Nagy L.G."/>
            <person name="Martin F."/>
            <person name="Kauserud H."/>
        </authorList>
    </citation>
    <scope>NUCLEOTIDE SEQUENCE</scope>
    <source>
        <strain evidence="6">CBHHK002</strain>
    </source>
</reference>
<dbReference type="InterPro" id="IPR000757">
    <property type="entry name" value="Beta-glucanase-like"/>
</dbReference>
<comment type="caution">
    <text evidence="6">The sequence shown here is derived from an EMBL/GenBank/DDBJ whole genome shotgun (WGS) entry which is preliminary data.</text>
</comment>
<evidence type="ECO:0000256" key="3">
    <source>
        <dbReference type="ARBA" id="ARBA00023295"/>
    </source>
</evidence>
<dbReference type="GO" id="GO:0005975">
    <property type="term" value="P:carbohydrate metabolic process"/>
    <property type="evidence" value="ECO:0007669"/>
    <property type="project" value="InterPro"/>
</dbReference>
<feature type="chain" id="PRO_5042168693" evidence="4">
    <location>
        <begin position="21"/>
        <end position="261"/>
    </location>
</feature>
<dbReference type="PANTHER" id="PTHR10963:SF22">
    <property type="entry name" value="GLYCOSIDASE CRH2-RELATED"/>
    <property type="match status" value="1"/>
</dbReference>
<gene>
    <name evidence="6" type="ORF">DFH08DRAFT_1083538</name>
</gene>
<dbReference type="AlphaFoldDB" id="A0AAD6ZQR3"/>
<dbReference type="PROSITE" id="PS51762">
    <property type="entry name" value="GH16_2"/>
    <property type="match status" value="1"/>
</dbReference>
<protein>
    <submittedName>
        <fullName evidence="6">Glycoside hydrolase family 16 protein</fullName>
    </submittedName>
</protein>
<evidence type="ECO:0000256" key="2">
    <source>
        <dbReference type="ARBA" id="ARBA00022801"/>
    </source>
</evidence>
<dbReference type="GO" id="GO:0009277">
    <property type="term" value="C:fungal-type cell wall"/>
    <property type="evidence" value="ECO:0007669"/>
    <property type="project" value="TreeGrafter"/>
</dbReference>
<feature type="signal peptide" evidence="4">
    <location>
        <begin position="1"/>
        <end position="20"/>
    </location>
</feature>
<dbReference type="Pfam" id="PF00722">
    <property type="entry name" value="Glyco_hydro_16"/>
    <property type="match status" value="1"/>
</dbReference>
<dbReference type="GO" id="GO:0031505">
    <property type="term" value="P:fungal-type cell wall organization"/>
    <property type="evidence" value="ECO:0007669"/>
    <property type="project" value="TreeGrafter"/>
</dbReference>
<keyword evidence="1 4" id="KW-0732">Signal</keyword>